<dbReference type="Proteomes" id="UP000887540">
    <property type="component" value="Unplaced"/>
</dbReference>
<feature type="region of interest" description="Disordered" evidence="7">
    <location>
        <begin position="1"/>
        <end position="33"/>
    </location>
</feature>
<keyword evidence="6" id="KW-0449">Lipoprotein</keyword>
<dbReference type="PANTHER" id="PTHR31634:SF2">
    <property type="entry name" value="BLOC-1-RELATED COMPLEX SUBUNIT 5"/>
    <property type="match status" value="1"/>
</dbReference>
<name>A0A914BWD5_9BILA</name>
<evidence type="ECO:0000256" key="2">
    <source>
        <dbReference type="ARBA" id="ARBA00010235"/>
    </source>
</evidence>
<dbReference type="GO" id="GO:0030672">
    <property type="term" value="C:synaptic vesicle membrane"/>
    <property type="evidence" value="ECO:0007669"/>
    <property type="project" value="TreeGrafter"/>
</dbReference>
<sequence>MGNDQSGPSTSNPQQTPGVSSSFSFFNRTQSSRKSTLVVVNKANQLALDPNEDEDLKRIKEISRFFPILKGSLKGMQDSPEIYNKIESKHILRFMQRIQQHLTICCQTVAAHQTSMYSKMVQNDQMLTSLVRKTSQDSKHFDSLASELKKVQEVSNQLDSIQLLFDEITSAIEFVNDILPESEKLPPLKLVVTPSQRYPIIDQENSLSALTNDADSSGLNITPEKYEYHVVDKD</sequence>
<dbReference type="GO" id="GO:0099078">
    <property type="term" value="C:BORC complex"/>
    <property type="evidence" value="ECO:0007669"/>
    <property type="project" value="TreeGrafter"/>
</dbReference>
<evidence type="ECO:0000313" key="9">
    <source>
        <dbReference type="WBParaSite" id="ACRNAN_Path_1158.g4466.t1"/>
    </source>
</evidence>
<proteinExistence type="inferred from homology"/>
<dbReference type="WBParaSite" id="ACRNAN_Path_1158.g4466.t1">
    <property type="protein sequence ID" value="ACRNAN_Path_1158.g4466.t1"/>
    <property type="gene ID" value="ACRNAN_Path_1158.g4466"/>
</dbReference>
<evidence type="ECO:0000256" key="4">
    <source>
        <dbReference type="ARBA" id="ARBA00023136"/>
    </source>
</evidence>
<dbReference type="GO" id="GO:0098574">
    <property type="term" value="C:cytoplasmic side of lysosomal membrane"/>
    <property type="evidence" value="ECO:0007669"/>
    <property type="project" value="TreeGrafter"/>
</dbReference>
<dbReference type="CDD" id="cd22789">
    <property type="entry name" value="BORCS5-like"/>
    <property type="match status" value="1"/>
</dbReference>
<dbReference type="InterPro" id="IPR018780">
    <property type="entry name" value="TBORCS5"/>
</dbReference>
<protein>
    <recommendedName>
        <fullName evidence="3">BLOC-1-related complex subunit 5</fullName>
    </recommendedName>
</protein>
<keyword evidence="8" id="KW-1185">Reference proteome</keyword>
<evidence type="ECO:0000256" key="6">
    <source>
        <dbReference type="ARBA" id="ARBA00023288"/>
    </source>
</evidence>
<dbReference type="GO" id="GO:0072384">
    <property type="term" value="P:organelle transport along microtubule"/>
    <property type="evidence" value="ECO:0007669"/>
    <property type="project" value="TreeGrafter"/>
</dbReference>
<dbReference type="GO" id="GO:0032418">
    <property type="term" value="P:lysosome localization"/>
    <property type="evidence" value="ECO:0007669"/>
    <property type="project" value="InterPro"/>
</dbReference>
<evidence type="ECO:0000313" key="8">
    <source>
        <dbReference type="Proteomes" id="UP000887540"/>
    </source>
</evidence>
<keyword evidence="5" id="KW-0458">Lysosome</keyword>
<dbReference type="GO" id="GO:1903744">
    <property type="term" value="P:positive regulation of anterograde synaptic vesicle transport"/>
    <property type="evidence" value="ECO:0007669"/>
    <property type="project" value="TreeGrafter"/>
</dbReference>
<organism evidence="8 9">
    <name type="scientific">Acrobeloides nanus</name>
    <dbReference type="NCBI Taxonomy" id="290746"/>
    <lineage>
        <taxon>Eukaryota</taxon>
        <taxon>Metazoa</taxon>
        <taxon>Ecdysozoa</taxon>
        <taxon>Nematoda</taxon>
        <taxon>Chromadorea</taxon>
        <taxon>Rhabditida</taxon>
        <taxon>Tylenchina</taxon>
        <taxon>Cephalobomorpha</taxon>
        <taxon>Cephaloboidea</taxon>
        <taxon>Cephalobidae</taxon>
        <taxon>Acrobeloides</taxon>
    </lineage>
</organism>
<reference evidence="9" key="1">
    <citation type="submission" date="2022-11" db="UniProtKB">
        <authorList>
            <consortium name="WormBaseParasite"/>
        </authorList>
    </citation>
    <scope>IDENTIFICATION</scope>
</reference>
<dbReference type="AlphaFoldDB" id="A0A914BWD5"/>
<keyword evidence="4" id="KW-0472">Membrane</keyword>
<accession>A0A914BWD5</accession>
<evidence type="ECO:0000256" key="7">
    <source>
        <dbReference type="SAM" id="MobiDB-lite"/>
    </source>
</evidence>
<evidence type="ECO:0000256" key="1">
    <source>
        <dbReference type="ARBA" id="ARBA00004122"/>
    </source>
</evidence>
<comment type="subcellular location">
    <subcellularLocation>
        <location evidence="1">Lysosome membrane</location>
        <topology evidence="1">Lipid-anchor</topology>
        <orientation evidence="1">Cytoplasmic side</orientation>
    </subcellularLocation>
</comment>
<comment type="similarity">
    <text evidence="2">Belongs to the BORCS5 family.</text>
</comment>
<dbReference type="Pfam" id="PF10158">
    <property type="entry name" value="LOH1CR12"/>
    <property type="match status" value="1"/>
</dbReference>
<dbReference type="PANTHER" id="PTHR31634">
    <property type="entry name" value="BLOC-1-RELATED COMPLEX SUBUNIT 5"/>
    <property type="match status" value="1"/>
</dbReference>
<evidence type="ECO:0000256" key="5">
    <source>
        <dbReference type="ARBA" id="ARBA00023228"/>
    </source>
</evidence>
<evidence type="ECO:0000256" key="3">
    <source>
        <dbReference type="ARBA" id="ARBA00022300"/>
    </source>
</evidence>